<keyword evidence="2" id="KW-1185">Reference proteome</keyword>
<evidence type="ECO:0000313" key="2">
    <source>
        <dbReference type="Proteomes" id="UP001283361"/>
    </source>
</evidence>
<sequence>MSKSFSDKRGTKRRKRAVTVPFPALKALLCSVWAGAGACSEPTGNMAPKDLFPTIREKSRLPIIDVTRDRPQRALSITSGLLSALCAGRCIASCVSRGLDHEQSVRFHSQSMNRSETSRNKTPKHVDLTRSIWDQSREAADRSAEQSGGGGGVQSDWQLTLCYSSPTFPQSNSPLGYFRLCDIFKSKQATRGRSNHACSSREARHSLGGDAIFDLIAQKRSEKFITIEKKSRTRVLALVVCQRQPGRGR</sequence>
<protein>
    <submittedName>
        <fullName evidence="1">Uncharacterized protein</fullName>
    </submittedName>
</protein>
<gene>
    <name evidence="1" type="ORF">RRG08_062371</name>
</gene>
<reference evidence="1" key="1">
    <citation type="journal article" date="2023" name="G3 (Bethesda)">
        <title>A reference genome for the long-term kleptoplast-retaining sea slug Elysia crispata morphotype clarki.</title>
        <authorList>
            <person name="Eastman K.E."/>
            <person name="Pendleton A.L."/>
            <person name="Shaikh M.A."/>
            <person name="Suttiyut T."/>
            <person name="Ogas R."/>
            <person name="Tomko P."/>
            <person name="Gavelis G."/>
            <person name="Widhalm J.R."/>
            <person name="Wisecaver J.H."/>
        </authorList>
    </citation>
    <scope>NUCLEOTIDE SEQUENCE</scope>
    <source>
        <strain evidence="1">ECLA1</strain>
    </source>
</reference>
<evidence type="ECO:0000313" key="1">
    <source>
        <dbReference type="EMBL" id="KAK3744723.1"/>
    </source>
</evidence>
<comment type="caution">
    <text evidence="1">The sequence shown here is derived from an EMBL/GenBank/DDBJ whole genome shotgun (WGS) entry which is preliminary data.</text>
</comment>
<proteinExistence type="predicted"/>
<dbReference type="Proteomes" id="UP001283361">
    <property type="component" value="Unassembled WGS sequence"/>
</dbReference>
<dbReference type="EMBL" id="JAWDGP010006253">
    <property type="protein sequence ID" value="KAK3744723.1"/>
    <property type="molecule type" value="Genomic_DNA"/>
</dbReference>
<dbReference type="AlphaFoldDB" id="A0AAE1CYA8"/>
<accession>A0AAE1CYA8</accession>
<organism evidence="1 2">
    <name type="scientific">Elysia crispata</name>
    <name type="common">lettuce slug</name>
    <dbReference type="NCBI Taxonomy" id="231223"/>
    <lineage>
        <taxon>Eukaryota</taxon>
        <taxon>Metazoa</taxon>
        <taxon>Spiralia</taxon>
        <taxon>Lophotrochozoa</taxon>
        <taxon>Mollusca</taxon>
        <taxon>Gastropoda</taxon>
        <taxon>Heterobranchia</taxon>
        <taxon>Euthyneura</taxon>
        <taxon>Panpulmonata</taxon>
        <taxon>Sacoglossa</taxon>
        <taxon>Placobranchoidea</taxon>
        <taxon>Plakobranchidae</taxon>
        <taxon>Elysia</taxon>
    </lineage>
</organism>
<name>A0AAE1CYA8_9GAST</name>